<accession>A0A0F9U0G6</accession>
<protein>
    <submittedName>
        <fullName evidence="1">Uncharacterized protein</fullName>
    </submittedName>
</protein>
<reference evidence="1" key="1">
    <citation type="journal article" date="2015" name="Nature">
        <title>Complex archaea that bridge the gap between prokaryotes and eukaryotes.</title>
        <authorList>
            <person name="Spang A."/>
            <person name="Saw J.H."/>
            <person name="Jorgensen S.L."/>
            <person name="Zaremba-Niedzwiedzka K."/>
            <person name="Martijn J."/>
            <person name="Lind A.E."/>
            <person name="van Eijk R."/>
            <person name="Schleper C."/>
            <person name="Guy L."/>
            <person name="Ettema T.J."/>
        </authorList>
    </citation>
    <scope>NUCLEOTIDE SEQUENCE</scope>
</reference>
<organism evidence="1">
    <name type="scientific">marine sediment metagenome</name>
    <dbReference type="NCBI Taxonomy" id="412755"/>
    <lineage>
        <taxon>unclassified sequences</taxon>
        <taxon>metagenomes</taxon>
        <taxon>ecological metagenomes</taxon>
    </lineage>
</organism>
<dbReference type="AlphaFoldDB" id="A0A0F9U0G6"/>
<comment type="caution">
    <text evidence="1">The sequence shown here is derived from an EMBL/GenBank/DDBJ whole genome shotgun (WGS) entry which is preliminary data.</text>
</comment>
<sequence>MGHWHSSHWVQSYVDASGAIHNQCLTEVQTIIRNLGLAGVASASIVVKKLPLERTKDNDSLSYPIIIITPEQSVLNPTAGSNVQDDIVYGVGVNVVDDDNQERTLAANINKYLLWLQEIRKAFHSKRLQNITTVNTCAVVPMPPVSQHHWLNNFWASGHLLKFTSRENRNS</sequence>
<proteinExistence type="predicted"/>
<name>A0A0F9U0G6_9ZZZZ</name>
<gene>
    <name evidence="1" type="ORF">LCGC14_0325680</name>
</gene>
<evidence type="ECO:0000313" key="1">
    <source>
        <dbReference type="EMBL" id="KKN80762.1"/>
    </source>
</evidence>
<dbReference type="EMBL" id="LAZR01000225">
    <property type="protein sequence ID" value="KKN80762.1"/>
    <property type="molecule type" value="Genomic_DNA"/>
</dbReference>